<dbReference type="EMBL" id="KV417614">
    <property type="protein sequence ID" value="KZP14675.1"/>
    <property type="molecule type" value="Genomic_DNA"/>
</dbReference>
<evidence type="ECO:0000313" key="2">
    <source>
        <dbReference type="EMBL" id="KZP14675.1"/>
    </source>
</evidence>
<name>A0A166DGA3_9AGAM</name>
<dbReference type="Proteomes" id="UP000076532">
    <property type="component" value="Unassembled WGS sequence"/>
</dbReference>
<reference evidence="2 3" key="1">
    <citation type="journal article" date="2016" name="Mol. Biol. Evol.">
        <title>Comparative Genomics of Early-Diverging Mushroom-Forming Fungi Provides Insights into the Origins of Lignocellulose Decay Capabilities.</title>
        <authorList>
            <person name="Nagy L.G."/>
            <person name="Riley R."/>
            <person name="Tritt A."/>
            <person name="Adam C."/>
            <person name="Daum C."/>
            <person name="Floudas D."/>
            <person name="Sun H."/>
            <person name="Yadav J.S."/>
            <person name="Pangilinan J."/>
            <person name="Larsson K.H."/>
            <person name="Matsuura K."/>
            <person name="Barry K."/>
            <person name="Labutti K."/>
            <person name="Kuo R."/>
            <person name="Ohm R.A."/>
            <person name="Bhattacharya S.S."/>
            <person name="Shirouzu T."/>
            <person name="Yoshinaga Y."/>
            <person name="Martin F.M."/>
            <person name="Grigoriev I.V."/>
            <person name="Hibbett D.S."/>
        </authorList>
    </citation>
    <scope>NUCLEOTIDE SEQUENCE [LARGE SCALE GENOMIC DNA]</scope>
    <source>
        <strain evidence="2 3">CBS 109695</strain>
    </source>
</reference>
<protein>
    <submittedName>
        <fullName evidence="2">Uncharacterized protein</fullName>
    </submittedName>
</protein>
<gene>
    <name evidence="2" type="ORF">FIBSPDRAFT_103385</name>
</gene>
<evidence type="ECO:0000313" key="3">
    <source>
        <dbReference type="Proteomes" id="UP000076532"/>
    </source>
</evidence>
<feature type="region of interest" description="Disordered" evidence="1">
    <location>
        <begin position="59"/>
        <end position="122"/>
    </location>
</feature>
<sequence length="474" mass="51236">MFSSFGSSVLPGAQYFNGSSNKGQSANAAQAIPRAFKAPTLAANSSYAASATLDIGYIPMPSSESRQGRSTGYFQAQDANRVSVDTRDYSKRSPPQSSSAAAPQEPFRSSRPRTSSFAITPSSSQRAFVYERSITSKTDLHADSEDDEDEEDEIESPISASSDSSVTTNLSTAVLPEPATASRSRIEVLSNMPSIPVGHIVPPSFDLSPGVAAGSSPPRTNTSNSPPSTSTNQAPRRQLPTPPRSNSSGSNSSSSTVSSGQGQDSKAVRTRLMSNAAVSRDSAIYPLKSGYSGPLGTGPVGPRMANEVSRQENLEEQQQVAGPGSYISQPPGLETYLNDPNRPPGFVPHRRNSDGDQTILLPNFSSNPAVIPQIRSMSAPPSRNVRWKENLICPSPILSSQRRKGYFNRRGDQLWTNDGAYRPPPEGDEYPLDLDDYPEYGEAWQDERGVRIDMRHRLIPKQPMRSALKKPRSR</sequence>
<feature type="compositionally biased region" description="Polar residues" evidence="1">
    <location>
        <begin position="62"/>
        <end position="80"/>
    </location>
</feature>
<feature type="compositionally biased region" description="Low complexity" evidence="1">
    <location>
        <begin position="245"/>
        <end position="265"/>
    </location>
</feature>
<organism evidence="2 3">
    <name type="scientific">Athelia psychrophila</name>
    <dbReference type="NCBI Taxonomy" id="1759441"/>
    <lineage>
        <taxon>Eukaryota</taxon>
        <taxon>Fungi</taxon>
        <taxon>Dikarya</taxon>
        <taxon>Basidiomycota</taxon>
        <taxon>Agaricomycotina</taxon>
        <taxon>Agaricomycetes</taxon>
        <taxon>Agaricomycetidae</taxon>
        <taxon>Atheliales</taxon>
        <taxon>Atheliaceae</taxon>
        <taxon>Athelia</taxon>
    </lineage>
</organism>
<evidence type="ECO:0000256" key="1">
    <source>
        <dbReference type="SAM" id="MobiDB-lite"/>
    </source>
</evidence>
<accession>A0A166DGA3</accession>
<keyword evidence="3" id="KW-1185">Reference proteome</keyword>
<feature type="compositionally biased region" description="Low complexity" evidence="1">
    <location>
        <begin position="156"/>
        <end position="165"/>
    </location>
</feature>
<feature type="region of interest" description="Disordered" evidence="1">
    <location>
        <begin position="137"/>
        <end position="182"/>
    </location>
</feature>
<dbReference type="OrthoDB" id="3255922at2759"/>
<dbReference type="STRING" id="436010.A0A166DGA3"/>
<feature type="region of interest" description="Disordered" evidence="1">
    <location>
        <begin position="194"/>
        <end position="280"/>
    </location>
</feature>
<feature type="compositionally biased region" description="Low complexity" evidence="1">
    <location>
        <begin position="93"/>
        <end position="117"/>
    </location>
</feature>
<proteinExistence type="predicted"/>
<feature type="compositionally biased region" description="Low complexity" evidence="1">
    <location>
        <begin position="215"/>
        <end position="232"/>
    </location>
</feature>
<dbReference type="AlphaFoldDB" id="A0A166DGA3"/>
<feature type="compositionally biased region" description="Acidic residues" evidence="1">
    <location>
        <begin position="144"/>
        <end position="155"/>
    </location>
</feature>